<evidence type="ECO:0000256" key="2">
    <source>
        <dbReference type="ARBA" id="ARBA00004245"/>
    </source>
</evidence>
<evidence type="ECO:0000256" key="9">
    <source>
        <dbReference type="ARBA" id="ARBA00023273"/>
    </source>
</evidence>
<keyword evidence="7 11" id="KW-0206">Cytoskeleton</keyword>
<keyword evidence="8" id="KW-0539">Nucleus</keyword>
<dbReference type="EMBL" id="CACRXK020010612">
    <property type="protein sequence ID" value="CAB4019758.1"/>
    <property type="molecule type" value="Genomic_DNA"/>
</dbReference>
<evidence type="ECO:0000256" key="1">
    <source>
        <dbReference type="ARBA" id="ARBA00004123"/>
    </source>
</evidence>
<dbReference type="GO" id="GO:0030833">
    <property type="term" value="P:regulation of actin filament polymerization"/>
    <property type="evidence" value="ECO:0007669"/>
    <property type="project" value="InterPro"/>
</dbReference>
<sequence length="176" mass="20294">MPAYHSSLTSPRSLGNMALLPLNTKFKGMAPPGDGSTDIIEEAIYYFKANIFFKNYEIKGDADRVLIYLTLYITECLKKLQRCQSKEQGRKELQTLAVTAFDIPGDSKFPLNAMYQKPNSRQESDQMRQYMVQLRQELGLRIVDKVFDPKTDKPSKWWMCFTKRKFMDKSLSGPGQ</sequence>
<protein>
    <recommendedName>
        <fullName evidence="11">Actin-related protein 2/3 complex subunit 3</fullName>
    </recommendedName>
</protein>
<comment type="function">
    <text evidence="11">Functions as component of the Arp2/3 complex which is involved in regulation of actin polymerization and together with an activating nucleation-promoting factor (NPF) mediates the formation of branched actin networks.</text>
</comment>
<comment type="function">
    <text evidence="10">Component of the Arp2/3 complex, a multiprotein complex that mediates actin polymerization upon stimulation by nucleation-promoting factor (NPF). The Arp2/3 complex mediates the formation of branched actin networks in the cytoplasm, providing the force for cell motility. In addition to its role in the cytoplasmic cytoskeleton, the Arp2/3 complex also promotes actin polymerization in the nucleus, thereby regulating gene transcription and repair of damaged DNA. The Arp2/3 complex promotes homologous recombination (HR) repair in response to DNA damage by promoting nuclear actin polymerization, leading to drive motility of double-strand breaks (DSBs).</text>
</comment>
<dbReference type="GO" id="GO:0042995">
    <property type="term" value="C:cell projection"/>
    <property type="evidence" value="ECO:0007669"/>
    <property type="project" value="UniProtKB-SubCell"/>
</dbReference>
<evidence type="ECO:0000313" key="12">
    <source>
        <dbReference type="EMBL" id="CAB4019758.1"/>
    </source>
</evidence>
<keyword evidence="5 11" id="KW-0963">Cytoplasm</keyword>
<dbReference type="Gene3D" id="1.10.1760.10">
    <property type="entry name" value="Actin-related protein 2/3 complex subunit 3"/>
    <property type="match status" value="1"/>
</dbReference>
<organism evidence="12 13">
    <name type="scientific">Paramuricea clavata</name>
    <name type="common">Red gorgonian</name>
    <name type="synonym">Violescent sea-whip</name>
    <dbReference type="NCBI Taxonomy" id="317549"/>
    <lineage>
        <taxon>Eukaryota</taxon>
        <taxon>Metazoa</taxon>
        <taxon>Cnidaria</taxon>
        <taxon>Anthozoa</taxon>
        <taxon>Octocorallia</taxon>
        <taxon>Malacalcyonacea</taxon>
        <taxon>Plexauridae</taxon>
        <taxon>Paramuricea</taxon>
    </lineage>
</organism>
<dbReference type="InterPro" id="IPR036753">
    <property type="entry name" value="ARPC3_sf"/>
</dbReference>
<evidence type="ECO:0000256" key="4">
    <source>
        <dbReference type="ARBA" id="ARBA00010856"/>
    </source>
</evidence>
<keyword evidence="6 11" id="KW-0009">Actin-binding</keyword>
<name>A0A7D9IY58_PARCT</name>
<keyword evidence="13" id="KW-1185">Reference proteome</keyword>
<evidence type="ECO:0000256" key="3">
    <source>
        <dbReference type="ARBA" id="ARBA00004316"/>
    </source>
</evidence>
<dbReference type="OrthoDB" id="200404at2759"/>
<evidence type="ECO:0000256" key="11">
    <source>
        <dbReference type="PIRNR" id="PIRNR016315"/>
    </source>
</evidence>
<dbReference type="InterPro" id="IPR007204">
    <property type="entry name" value="ARPC3"/>
</dbReference>
<comment type="similarity">
    <text evidence="4 11">Belongs to the ARPC3 family.</text>
</comment>
<evidence type="ECO:0000256" key="5">
    <source>
        <dbReference type="ARBA" id="ARBA00022490"/>
    </source>
</evidence>
<dbReference type="GO" id="GO:0005634">
    <property type="term" value="C:nucleus"/>
    <property type="evidence" value="ECO:0007669"/>
    <property type="project" value="UniProtKB-SubCell"/>
</dbReference>
<dbReference type="Pfam" id="PF04062">
    <property type="entry name" value="P21-Arc"/>
    <property type="match status" value="1"/>
</dbReference>
<gene>
    <name evidence="12" type="ORF">PACLA_8A072967</name>
</gene>
<dbReference type="PIRSF" id="PIRSF016315">
    <property type="entry name" value="ARP2/3_P21-Arc"/>
    <property type="match status" value="1"/>
</dbReference>
<dbReference type="SUPFAM" id="SSF69060">
    <property type="entry name" value="Arp2/3 complex 21 kDa subunit ARPC3"/>
    <property type="match status" value="1"/>
</dbReference>
<comment type="subcellular location">
    <subcellularLocation>
        <location evidence="3">Cell projection</location>
    </subcellularLocation>
    <subcellularLocation>
        <location evidence="2 11">Cytoplasm</location>
        <location evidence="2 11">Cytoskeleton</location>
    </subcellularLocation>
    <subcellularLocation>
        <location evidence="1">Nucleus</location>
    </subcellularLocation>
</comment>
<dbReference type="Proteomes" id="UP001152795">
    <property type="component" value="Unassembled WGS sequence"/>
</dbReference>
<comment type="subunit">
    <text evidence="11">Component of the Arp2/3 complex.</text>
</comment>
<comment type="caution">
    <text evidence="12">The sequence shown here is derived from an EMBL/GenBank/DDBJ whole genome shotgun (WGS) entry which is preliminary data.</text>
</comment>
<dbReference type="AlphaFoldDB" id="A0A7D9IY58"/>
<evidence type="ECO:0000256" key="6">
    <source>
        <dbReference type="ARBA" id="ARBA00023203"/>
    </source>
</evidence>
<dbReference type="FunFam" id="1.10.1760.10:FF:000001">
    <property type="entry name" value="Actin-related protein 2/3 complex subunit 3"/>
    <property type="match status" value="1"/>
</dbReference>
<evidence type="ECO:0000256" key="7">
    <source>
        <dbReference type="ARBA" id="ARBA00023212"/>
    </source>
</evidence>
<reference evidence="12" key="1">
    <citation type="submission" date="2020-04" db="EMBL/GenBank/DDBJ databases">
        <authorList>
            <person name="Alioto T."/>
            <person name="Alioto T."/>
            <person name="Gomez Garrido J."/>
        </authorList>
    </citation>
    <scope>NUCLEOTIDE SEQUENCE</scope>
    <source>
        <strain evidence="12">A484AB</strain>
    </source>
</reference>
<accession>A0A7D9IY58</accession>
<dbReference type="PANTHER" id="PTHR12391">
    <property type="entry name" value="ARP2/3 COMPLEX 21 KD SUBUNIT"/>
    <property type="match status" value="1"/>
</dbReference>
<proteinExistence type="inferred from homology"/>
<dbReference type="GO" id="GO:0003779">
    <property type="term" value="F:actin binding"/>
    <property type="evidence" value="ECO:0007669"/>
    <property type="project" value="UniProtKB-KW"/>
</dbReference>
<dbReference type="GO" id="GO:0005885">
    <property type="term" value="C:Arp2/3 protein complex"/>
    <property type="evidence" value="ECO:0007669"/>
    <property type="project" value="UniProtKB-UniRule"/>
</dbReference>
<evidence type="ECO:0000256" key="8">
    <source>
        <dbReference type="ARBA" id="ARBA00023242"/>
    </source>
</evidence>
<keyword evidence="9" id="KW-0966">Cell projection</keyword>
<evidence type="ECO:0000313" key="13">
    <source>
        <dbReference type="Proteomes" id="UP001152795"/>
    </source>
</evidence>
<dbReference type="GO" id="GO:0034314">
    <property type="term" value="P:Arp2/3 complex-mediated actin nucleation"/>
    <property type="evidence" value="ECO:0007669"/>
    <property type="project" value="UniProtKB-UniRule"/>
</dbReference>
<evidence type="ECO:0000256" key="10">
    <source>
        <dbReference type="ARBA" id="ARBA00045382"/>
    </source>
</evidence>